<dbReference type="SUPFAM" id="SSF51215">
    <property type="entry name" value="Regulatory protein AraC"/>
    <property type="match status" value="1"/>
</dbReference>
<keyword evidence="2 5" id="KW-0238">DNA-binding</keyword>
<protein>
    <submittedName>
        <fullName evidence="5">AraC-type DNA-binding protein</fullName>
    </submittedName>
</protein>
<dbReference type="GO" id="GO:0043565">
    <property type="term" value="F:sequence-specific DNA binding"/>
    <property type="evidence" value="ECO:0007669"/>
    <property type="project" value="InterPro"/>
</dbReference>
<dbReference type="OrthoDB" id="3172070at2"/>
<evidence type="ECO:0000256" key="1">
    <source>
        <dbReference type="ARBA" id="ARBA00023015"/>
    </source>
</evidence>
<gene>
    <name evidence="5" type="ORF">SAMN06265355_11356</name>
</gene>
<dbReference type="InterPro" id="IPR037923">
    <property type="entry name" value="HTH-like"/>
</dbReference>
<dbReference type="PROSITE" id="PS01124">
    <property type="entry name" value="HTH_ARAC_FAMILY_2"/>
    <property type="match status" value="1"/>
</dbReference>
<accession>A0A239CSH5</accession>
<dbReference type="InterPro" id="IPR003313">
    <property type="entry name" value="AraC-bd"/>
</dbReference>
<dbReference type="InterPro" id="IPR050204">
    <property type="entry name" value="AraC_XylS_family_regulators"/>
</dbReference>
<dbReference type="PANTHER" id="PTHR46796:SF2">
    <property type="entry name" value="TRANSCRIPTIONAL REGULATORY PROTEIN"/>
    <property type="match status" value="1"/>
</dbReference>
<evidence type="ECO:0000256" key="2">
    <source>
        <dbReference type="ARBA" id="ARBA00023125"/>
    </source>
</evidence>
<dbReference type="Proteomes" id="UP000198420">
    <property type="component" value="Unassembled WGS sequence"/>
</dbReference>
<organism evidence="5 6">
    <name type="scientific">Actinomadura mexicana</name>
    <dbReference type="NCBI Taxonomy" id="134959"/>
    <lineage>
        <taxon>Bacteria</taxon>
        <taxon>Bacillati</taxon>
        <taxon>Actinomycetota</taxon>
        <taxon>Actinomycetes</taxon>
        <taxon>Streptosporangiales</taxon>
        <taxon>Thermomonosporaceae</taxon>
        <taxon>Actinomadura</taxon>
    </lineage>
</organism>
<proteinExistence type="predicted"/>
<dbReference type="GO" id="GO:0003700">
    <property type="term" value="F:DNA-binding transcription factor activity"/>
    <property type="evidence" value="ECO:0007669"/>
    <property type="project" value="InterPro"/>
</dbReference>
<evidence type="ECO:0000313" key="6">
    <source>
        <dbReference type="Proteomes" id="UP000198420"/>
    </source>
</evidence>
<keyword evidence="1" id="KW-0805">Transcription regulation</keyword>
<keyword evidence="3" id="KW-0804">Transcription</keyword>
<dbReference type="AlphaFoldDB" id="A0A239CSH5"/>
<reference evidence="6" key="1">
    <citation type="submission" date="2017-06" db="EMBL/GenBank/DDBJ databases">
        <authorList>
            <person name="Varghese N."/>
            <person name="Submissions S."/>
        </authorList>
    </citation>
    <scope>NUCLEOTIDE SEQUENCE [LARGE SCALE GENOMIC DNA]</scope>
    <source>
        <strain evidence="6">DSM 44485</strain>
    </source>
</reference>
<dbReference type="RefSeq" id="WP_089315054.1">
    <property type="nucleotide sequence ID" value="NZ_FZNP01000013.1"/>
</dbReference>
<evidence type="ECO:0000259" key="4">
    <source>
        <dbReference type="PROSITE" id="PS01124"/>
    </source>
</evidence>
<feature type="domain" description="HTH araC/xylS-type" evidence="4">
    <location>
        <begin position="167"/>
        <end position="264"/>
    </location>
</feature>
<dbReference type="EMBL" id="FZNP01000013">
    <property type="protein sequence ID" value="SNS22333.1"/>
    <property type="molecule type" value="Genomic_DNA"/>
</dbReference>
<evidence type="ECO:0000313" key="5">
    <source>
        <dbReference type="EMBL" id="SNS22333.1"/>
    </source>
</evidence>
<keyword evidence="6" id="KW-1185">Reference proteome</keyword>
<name>A0A239CSH5_9ACTN</name>
<dbReference type="SMART" id="SM00342">
    <property type="entry name" value="HTH_ARAC"/>
    <property type="match status" value="1"/>
</dbReference>
<dbReference type="Gene3D" id="1.10.10.60">
    <property type="entry name" value="Homeodomain-like"/>
    <property type="match status" value="1"/>
</dbReference>
<evidence type="ECO:0000256" key="3">
    <source>
        <dbReference type="ARBA" id="ARBA00023163"/>
    </source>
</evidence>
<sequence length="276" mass="29915">MVEPAARLWTLDGLGGLRLMRAHFAGHAFARHGHETFAIGVIQAGAEEIRFKDGVERVGPGAVVLINPEVVHTGTAMAGGWRYRVLYPSCEVLTELGGDRGKPFFPNRVSYDDGAARLLVRAHAAAETEDALTAESVLRLALAWLLRAHGNSSAVSVPPPIRGDFVVQARALLYERLLDPPSLEELATATGTRPFTLLRSFREAYGLPPHAFLTQVRVRNAQRLLEGGSPPAEVAAKVGFFDQAHLTRHFRRILGVPPGVYQRGCNFVQASSSAPS</sequence>
<dbReference type="InterPro" id="IPR009057">
    <property type="entry name" value="Homeodomain-like_sf"/>
</dbReference>
<dbReference type="Pfam" id="PF12833">
    <property type="entry name" value="HTH_18"/>
    <property type="match status" value="1"/>
</dbReference>
<dbReference type="SUPFAM" id="SSF46689">
    <property type="entry name" value="Homeodomain-like"/>
    <property type="match status" value="2"/>
</dbReference>
<dbReference type="Pfam" id="PF02311">
    <property type="entry name" value="AraC_binding"/>
    <property type="match status" value="1"/>
</dbReference>
<dbReference type="PANTHER" id="PTHR46796">
    <property type="entry name" value="HTH-TYPE TRANSCRIPTIONAL ACTIVATOR RHAS-RELATED"/>
    <property type="match status" value="1"/>
</dbReference>
<dbReference type="InterPro" id="IPR018060">
    <property type="entry name" value="HTH_AraC"/>
</dbReference>